<organism evidence="2">
    <name type="scientific">Panstrongylus lignarius</name>
    <dbReference type="NCBI Taxonomy" id="156445"/>
    <lineage>
        <taxon>Eukaryota</taxon>
        <taxon>Metazoa</taxon>
        <taxon>Ecdysozoa</taxon>
        <taxon>Arthropoda</taxon>
        <taxon>Hexapoda</taxon>
        <taxon>Insecta</taxon>
        <taxon>Pterygota</taxon>
        <taxon>Neoptera</taxon>
        <taxon>Paraneoptera</taxon>
        <taxon>Hemiptera</taxon>
        <taxon>Heteroptera</taxon>
        <taxon>Panheteroptera</taxon>
        <taxon>Cimicomorpha</taxon>
        <taxon>Reduviidae</taxon>
        <taxon>Triatominae</taxon>
        <taxon>Panstrongylus</taxon>
    </lineage>
</organism>
<dbReference type="EMBL" id="GFTR01000185">
    <property type="protein sequence ID" value="JAW16241.1"/>
    <property type="molecule type" value="Transcribed_RNA"/>
</dbReference>
<evidence type="ECO:0000313" key="2">
    <source>
        <dbReference type="EMBL" id="JAW16241.1"/>
    </source>
</evidence>
<dbReference type="AlphaFoldDB" id="A0A224Y6N8"/>
<sequence length="69" mass="8493">MNMWTMMQLVMMMFMKMNSQMKIKKIMNWQRQELLAVKVIIDKNHMSKEVIVNNHKMPMNTMRNMRMIV</sequence>
<accession>A0A224Y6N8</accession>
<proteinExistence type="predicted"/>
<reference evidence="2" key="1">
    <citation type="journal article" date="2018" name="PLoS Negl. Trop. Dis.">
        <title>An insight into the salivary gland and fat body transcriptome of Panstrongylus lignarius (Hemiptera: Heteroptera), the main vector of Chagas disease in Peru.</title>
        <authorList>
            <person name="Nevoa J.C."/>
            <person name="Mendes M.T."/>
            <person name="da Silva M.V."/>
            <person name="Soares S.C."/>
            <person name="Oliveira C.J.F."/>
            <person name="Ribeiro J.M.C."/>
        </authorList>
    </citation>
    <scope>NUCLEOTIDE SEQUENCE</scope>
</reference>
<keyword evidence="1" id="KW-0732">Signal</keyword>
<feature type="signal peptide" evidence="1">
    <location>
        <begin position="1"/>
        <end position="19"/>
    </location>
</feature>
<feature type="chain" id="PRO_5012894941" evidence="1">
    <location>
        <begin position="20"/>
        <end position="69"/>
    </location>
</feature>
<name>A0A224Y6N8_9HEMI</name>
<protein>
    <submittedName>
        <fullName evidence="2">Putative secreted protein</fullName>
    </submittedName>
</protein>
<evidence type="ECO:0000256" key="1">
    <source>
        <dbReference type="SAM" id="SignalP"/>
    </source>
</evidence>